<proteinExistence type="predicted"/>
<sequence>MPNEIRKKTITIACYNVENLFDTLNDPLTLDNEFTPKGKKKWCNRRYKQKIKKISSVISIIGTNYSAYSPAIIGLVEIENKKVLHDLVRHNNLLKQNYSYIHHNSSDKRGIDVALLYKNRLFTPLSSKTYPIIINEDSKTNEKTRDLLVVEGILNGDLVHILINHWPSRKDKNLISKHKRIAAAKKVQNIINSIKLKDKVNSKFIIIMGDFNDDPSSESVEKHLVTKDFHNPMSELHSNNNGTLTFNGNWHLFDQIIISKSFFKTESSLAFIKAGIFKKPWMKIHKGKYKGSPFRTFIGPWYKGGFSDHFPVYIVLRQKEKNSGKP</sequence>
<accession>A0ABP1FBI8</accession>
<dbReference type="InterPro" id="IPR036691">
    <property type="entry name" value="Endo/exonu/phosph_ase_sf"/>
</dbReference>
<protein>
    <submittedName>
        <fullName evidence="2">Endonuclease/Exonuclease/phosphatase family protein</fullName>
    </submittedName>
</protein>
<evidence type="ECO:0000313" key="2">
    <source>
        <dbReference type="EMBL" id="CAL2107083.1"/>
    </source>
</evidence>
<comment type="caution">
    <text evidence="2">The sequence shown here is derived from an EMBL/GenBank/DDBJ whole genome shotgun (WGS) entry which is preliminary data.</text>
</comment>
<dbReference type="Pfam" id="PF19580">
    <property type="entry name" value="Exo_endo_phos_3"/>
    <property type="match status" value="1"/>
</dbReference>
<dbReference type="Gene3D" id="3.60.10.10">
    <property type="entry name" value="Endonuclease/exonuclease/phosphatase"/>
    <property type="match status" value="1"/>
</dbReference>
<evidence type="ECO:0000313" key="3">
    <source>
        <dbReference type="Proteomes" id="UP001497602"/>
    </source>
</evidence>
<gene>
    <name evidence="2" type="ORF">T190115A13A_20363</name>
</gene>
<keyword evidence="3" id="KW-1185">Reference proteome</keyword>
<feature type="domain" description="Endonuclease/exonuclease/phosphatase" evidence="1">
    <location>
        <begin position="11"/>
        <end position="317"/>
    </location>
</feature>
<dbReference type="SUPFAM" id="SSF56219">
    <property type="entry name" value="DNase I-like"/>
    <property type="match status" value="1"/>
</dbReference>
<dbReference type="PANTHER" id="PTHR42834">
    <property type="entry name" value="ENDONUCLEASE/EXONUCLEASE/PHOSPHATASE FAMILY PROTEIN (AFU_ORTHOLOGUE AFUA_3G09210)"/>
    <property type="match status" value="1"/>
</dbReference>
<reference evidence="2 3" key="1">
    <citation type="submission" date="2024-05" db="EMBL/GenBank/DDBJ databases">
        <authorList>
            <person name="Duchaud E."/>
        </authorList>
    </citation>
    <scope>NUCLEOTIDE SEQUENCE [LARGE SCALE GENOMIC DNA]</scope>
    <source>
        <strain evidence="2">Ena-SAMPLE-TAB-13-05-2024-13:56:06:370-140305</strain>
    </source>
</reference>
<dbReference type="GO" id="GO:0004519">
    <property type="term" value="F:endonuclease activity"/>
    <property type="evidence" value="ECO:0007669"/>
    <property type="project" value="UniProtKB-KW"/>
</dbReference>
<name>A0ABP1FBI8_9FLAO</name>
<dbReference type="RefSeq" id="WP_348738735.1">
    <property type="nucleotide sequence ID" value="NZ_CAXJRC010000022.1"/>
</dbReference>
<dbReference type="Proteomes" id="UP001497602">
    <property type="component" value="Unassembled WGS sequence"/>
</dbReference>
<dbReference type="EMBL" id="CAXJRC010000022">
    <property type="protein sequence ID" value="CAL2107083.1"/>
    <property type="molecule type" value="Genomic_DNA"/>
</dbReference>
<keyword evidence="2" id="KW-0378">Hydrolase</keyword>
<evidence type="ECO:0000259" key="1">
    <source>
        <dbReference type="Pfam" id="PF19580"/>
    </source>
</evidence>
<keyword evidence="2" id="KW-0540">Nuclease</keyword>
<dbReference type="PANTHER" id="PTHR42834:SF1">
    <property type="entry name" value="ENDONUCLEASE_EXONUCLEASE_PHOSPHATASE FAMILY PROTEIN (AFU_ORTHOLOGUE AFUA_3G09210)"/>
    <property type="match status" value="1"/>
</dbReference>
<organism evidence="2 3">
    <name type="scientific">Tenacibaculum vairaonense</name>
    <dbReference type="NCBI Taxonomy" id="3137860"/>
    <lineage>
        <taxon>Bacteria</taxon>
        <taxon>Pseudomonadati</taxon>
        <taxon>Bacteroidota</taxon>
        <taxon>Flavobacteriia</taxon>
        <taxon>Flavobacteriales</taxon>
        <taxon>Flavobacteriaceae</taxon>
        <taxon>Tenacibaculum</taxon>
    </lineage>
</organism>
<keyword evidence="2" id="KW-0255">Endonuclease</keyword>
<dbReference type="InterPro" id="IPR005135">
    <property type="entry name" value="Endo/exonuclease/phosphatase"/>
</dbReference>